<keyword evidence="3" id="KW-0808">Transferase</keyword>
<organism evidence="3 4">
    <name type="scientific">Prescottella agglutinans</name>
    <dbReference type="NCBI Taxonomy" id="1644129"/>
    <lineage>
        <taxon>Bacteria</taxon>
        <taxon>Bacillati</taxon>
        <taxon>Actinomycetota</taxon>
        <taxon>Actinomycetes</taxon>
        <taxon>Mycobacteriales</taxon>
        <taxon>Nocardiaceae</taxon>
        <taxon>Prescottella</taxon>
    </lineage>
</organism>
<dbReference type="PANTHER" id="PTHR43685:SF3">
    <property type="entry name" value="SLR2126 PROTEIN"/>
    <property type="match status" value="1"/>
</dbReference>
<feature type="compositionally biased region" description="Pro residues" evidence="1">
    <location>
        <begin position="1"/>
        <end position="16"/>
    </location>
</feature>
<evidence type="ECO:0000259" key="2">
    <source>
        <dbReference type="Pfam" id="PF00535"/>
    </source>
</evidence>
<dbReference type="OrthoDB" id="5243838at2"/>
<sequence length="352" mass="38302">MTTGAPPRPLDCPPSSPRSAAGAEHAPPPPKTTLRHGQPSNSSIVAFRPKHARLQYDCAVPARLVSVIIPARNTVELIDGQLEALAAQDYAGEFETIVSDNGSTDGLAEHLANHPLTDRLGLRCVDSAGGTGMAYARNVGIAAAQGDFLAFCDGDDRVHSDWLTELVRASDDYDAVGGAVDTTTLNSAEVASWRVLPQGHERFGADEFLPYAIGCNFGAWRSSLEKIGGFDETFTGGADDVATSWRLQLAGLTLGHTPDALVAYRFRDTYRGVWDQSNRYGRNSVLLHLAFREYGHTRRSMYAFGLSLLGLVLFNPLVPRFVARAPRGLWVSEAGFLSSRLRTAWKHRVFYV</sequence>
<evidence type="ECO:0000313" key="3">
    <source>
        <dbReference type="EMBL" id="RVW08152.1"/>
    </source>
</evidence>
<protein>
    <submittedName>
        <fullName evidence="3">Glycosyltransferase</fullName>
    </submittedName>
</protein>
<feature type="domain" description="Glycosyltransferase 2-like" evidence="2">
    <location>
        <begin position="66"/>
        <end position="228"/>
    </location>
</feature>
<dbReference type="Pfam" id="PF00535">
    <property type="entry name" value="Glycos_transf_2"/>
    <property type="match status" value="1"/>
</dbReference>
<dbReference type="InterPro" id="IPR001173">
    <property type="entry name" value="Glyco_trans_2-like"/>
</dbReference>
<proteinExistence type="predicted"/>
<keyword evidence="4" id="KW-1185">Reference proteome</keyword>
<name>A0A3S3AMB4_9NOCA</name>
<feature type="region of interest" description="Disordered" evidence="1">
    <location>
        <begin position="1"/>
        <end position="42"/>
    </location>
</feature>
<dbReference type="EMBL" id="RKLP01000009">
    <property type="protein sequence ID" value="RVW08152.1"/>
    <property type="molecule type" value="Genomic_DNA"/>
</dbReference>
<gene>
    <name evidence="3" type="ORF">EGT67_17200</name>
</gene>
<dbReference type="AlphaFoldDB" id="A0A3S3AMB4"/>
<evidence type="ECO:0000256" key="1">
    <source>
        <dbReference type="SAM" id="MobiDB-lite"/>
    </source>
</evidence>
<evidence type="ECO:0000313" key="4">
    <source>
        <dbReference type="Proteomes" id="UP000286208"/>
    </source>
</evidence>
<accession>A0A3S3AMB4</accession>
<comment type="caution">
    <text evidence="3">The sequence shown here is derived from an EMBL/GenBank/DDBJ whole genome shotgun (WGS) entry which is preliminary data.</text>
</comment>
<dbReference type="InterPro" id="IPR050834">
    <property type="entry name" value="Glycosyltransf_2"/>
</dbReference>
<dbReference type="Proteomes" id="UP000286208">
    <property type="component" value="Unassembled WGS sequence"/>
</dbReference>
<reference evidence="3 4" key="1">
    <citation type="submission" date="2018-11" db="EMBL/GenBank/DDBJ databases">
        <title>Rhodococcus spongicola sp. nov. and Rhodococcus xishaensis sp. nov. from marine sponges.</title>
        <authorList>
            <person name="Li L."/>
            <person name="Lin H.W."/>
        </authorList>
    </citation>
    <scope>NUCLEOTIDE SEQUENCE [LARGE SCALE GENOMIC DNA]</scope>
    <source>
        <strain evidence="3 4">CCTCC AB2014297</strain>
    </source>
</reference>
<dbReference type="InterPro" id="IPR029044">
    <property type="entry name" value="Nucleotide-diphossugar_trans"/>
</dbReference>
<dbReference type="PANTHER" id="PTHR43685">
    <property type="entry name" value="GLYCOSYLTRANSFERASE"/>
    <property type="match status" value="1"/>
</dbReference>
<dbReference type="Gene3D" id="3.90.550.10">
    <property type="entry name" value="Spore Coat Polysaccharide Biosynthesis Protein SpsA, Chain A"/>
    <property type="match status" value="1"/>
</dbReference>
<dbReference type="GO" id="GO:0016740">
    <property type="term" value="F:transferase activity"/>
    <property type="evidence" value="ECO:0007669"/>
    <property type="project" value="UniProtKB-KW"/>
</dbReference>
<dbReference type="SUPFAM" id="SSF53448">
    <property type="entry name" value="Nucleotide-diphospho-sugar transferases"/>
    <property type="match status" value="1"/>
</dbReference>